<dbReference type="AlphaFoldDB" id="A0A1C7LTK6"/>
<sequence length="483" mass="55532">MDPIPRPQAFETASLQQAMKLEDDSEKFKDAMRHLRTLAKQTFLDLTLTWSEQDVIVKTSYIRNAVTTYPFFMTYERAWPVIVYAQRWLAVATHKRRARPSAPGSYRGSRRPQRVLEGPARQQMRERELEHWRSWAQKSAKESWKEKGANSHKNKKIANRDLRALLTLITTRHRSQNLGPLHDFWSLSFERLNKVLRPLVAVLRRMDKGREMKHIGEDTQHRSGKRRREMAGDDPPAKRSRREPFTLDDAESILRGHEQGKSKLKKFTVTVLKQLCEKNHTPVGATGKRGNTIKDDYLRALCKLSIGEPNDPLVQHNELKRPAMEDEKNKWTEHPAAVPWSGVKRKAVADGHSVKSSTEGDGRPVKRARLVQNKNSEDNQRITKTKSILVRLYMRPKDWKPACECKHDLLPNGDLDLRALAQRFGLPQGCRVIDPKNNHPFHEYIDGRLEAADVEDLINDGYLRVTVSISIFSAMPLLTSSTG</sequence>
<feature type="compositionally biased region" description="Basic and acidic residues" evidence="1">
    <location>
        <begin position="229"/>
        <end position="245"/>
    </location>
</feature>
<evidence type="ECO:0000313" key="3">
    <source>
        <dbReference type="Proteomes" id="UP000092993"/>
    </source>
</evidence>
<evidence type="ECO:0000313" key="2">
    <source>
        <dbReference type="EMBL" id="OBZ68093.1"/>
    </source>
</evidence>
<dbReference type="Proteomes" id="UP000092993">
    <property type="component" value="Unassembled WGS sequence"/>
</dbReference>
<protein>
    <submittedName>
        <fullName evidence="2">Uncharacterized protein</fullName>
    </submittedName>
</protein>
<dbReference type="OrthoDB" id="2815938at2759"/>
<feature type="region of interest" description="Disordered" evidence="1">
    <location>
        <begin position="99"/>
        <end position="122"/>
    </location>
</feature>
<dbReference type="EMBL" id="LUGG01000022">
    <property type="protein sequence ID" value="OBZ68093.1"/>
    <property type="molecule type" value="Genomic_DNA"/>
</dbReference>
<gene>
    <name evidence="2" type="ORF">A0H81_12053</name>
</gene>
<feature type="region of interest" description="Disordered" evidence="1">
    <location>
        <begin position="213"/>
        <end position="245"/>
    </location>
</feature>
<organism evidence="2 3">
    <name type="scientific">Grifola frondosa</name>
    <name type="common">Maitake</name>
    <name type="synonym">Polyporus frondosus</name>
    <dbReference type="NCBI Taxonomy" id="5627"/>
    <lineage>
        <taxon>Eukaryota</taxon>
        <taxon>Fungi</taxon>
        <taxon>Dikarya</taxon>
        <taxon>Basidiomycota</taxon>
        <taxon>Agaricomycotina</taxon>
        <taxon>Agaricomycetes</taxon>
        <taxon>Polyporales</taxon>
        <taxon>Grifolaceae</taxon>
        <taxon>Grifola</taxon>
    </lineage>
</organism>
<keyword evidence="3" id="KW-1185">Reference proteome</keyword>
<accession>A0A1C7LTK6</accession>
<reference evidence="2 3" key="1">
    <citation type="submission" date="2016-03" db="EMBL/GenBank/DDBJ databases">
        <title>Whole genome sequencing of Grifola frondosa 9006-11.</title>
        <authorList>
            <person name="Min B."/>
            <person name="Park H."/>
            <person name="Kim J.-G."/>
            <person name="Cho H."/>
            <person name="Oh Y.-L."/>
            <person name="Kong W.-S."/>
            <person name="Choi I.-G."/>
        </authorList>
    </citation>
    <scope>NUCLEOTIDE SEQUENCE [LARGE SCALE GENOMIC DNA]</scope>
    <source>
        <strain evidence="2 3">9006-11</strain>
    </source>
</reference>
<comment type="caution">
    <text evidence="2">The sequence shown here is derived from an EMBL/GenBank/DDBJ whole genome shotgun (WGS) entry which is preliminary data.</text>
</comment>
<name>A0A1C7LTK6_GRIFR</name>
<proteinExistence type="predicted"/>
<evidence type="ECO:0000256" key="1">
    <source>
        <dbReference type="SAM" id="MobiDB-lite"/>
    </source>
</evidence>